<reference evidence="2 3" key="1">
    <citation type="submission" date="2019-03" db="EMBL/GenBank/DDBJ databases">
        <title>First draft genome of Liparis tanakae, snailfish: a comprehensive survey of snailfish specific genes.</title>
        <authorList>
            <person name="Kim W."/>
            <person name="Song I."/>
            <person name="Jeong J.-H."/>
            <person name="Kim D."/>
            <person name="Kim S."/>
            <person name="Ryu S."/>
            <person name="Song J.Y."/>
            <person name="Lee S.K."/>
        </authorList>
    </citation>
    <scope>NUCLEOTIDE SEQUENCE [LARGE SCALE GENOMIC DNA]</scope>
    <source>
        <tissue evidence="2">Muscle</tissue>
    </source>
</reference>
<organism evidence="2 3">
    <name type="scientific">Liparis tanakae</name>
    <name type="common">Tanaka's snailfish</name>
    <dbReference type="NCBI Taxonomy" id="230148"/>
    <lineage>
        <taxon>Eukaryota</taxon>
        <taxon>Metazoa</taxon>
        <taxon>Chordata</taxon>
        <taxon>Craniata</taxon>
        <taxon>Vertebrata</taxon>
        <taxon>Euteleostomi</taxon>
        <taxon>Actinopterygii</taxon>
        <taxon>Neopterygii</taxon>
        <taxon>Teleostei</taxon>
        <taxon>Neoteleostei</taxon>
        <taxon>Acanthomorphata</taxon>
        <taxon>Eupercaria</taxon>
        <taxon>Perciformes</taxon>
        <taxon>Cottioidei</taxon>
        <taxon>Cottales</taxon>
        <taxon>Liparidae</taxon>
        <taxon>Liparis</taxon>
    </lineage>
</organism>
<dbReference type="AlphaFoldDB" id="A0A4Z2F0R6"/>
<feature type="region of interest" description="Disordered" evidence="1">
    <location>
        <begin position="45"/>
        <end position="66"/>
    </location>
</feature>
<gene>
    <name evidence="2" type="ORF">EYF80_055041</name>
</gene>
<evidence type="ECO:0000256" key="1">
    <source>
        <dbReference type="SAM" id="MobiDB-lite"/>
    </source>
</evidence>
<evidence type="ECO:0000313" key="3">
    <source>
        <dbReference type="Proteomes" id="UP000314294"/>
    </source>
</evidence>
<protein>
    <submittedName>
        <fullName evidence="2">Uncharacterized protein</fullName>
    </submittedName>
</protein>
<proteinExistence type="predicted"/>
<dbReference type="EMBL" id="SRLO01001887">
    <property type="protein sequence ID" value="TNN34797.1"/>
    <property type="molecule type" value="Genomic_DNA"/>
</dbReference>
<comment type="caution">
    <text evidence="2">The sequence shown here is derived from an EMBL/GenBank/DDBJ whole genome shotgun (WGS) entry which is preliminary data.</text>
</comment>
<sequence length="110" mass="12333">MNEAVKLERGRGWAVKWKQHALYHHFTALWLHLNASFNPFISSPDGVDPSRSPALSQGSLPNPEAAPEKCVYCPPPPCWGPSNWQRAPTADSIIFCSMLYFCVAFRNCTL</sequence>
<dbReference type="Proteomes" id="UP000314294">
    <property type="component" value="Unassembled WGS sequence"/>
</dbReference>
<name>A0A4Z2F0R6_9TELE</name>
<keyword evidence="3" id="KW-1185">Reference proteome</keyword>
<accession>A0A4Z2F0R6</accession>
<evidence type="ECO:0000313" key="2">
    <source>
        <dbReference type="EMBL" id="TNN34797.1"/>
    </source>
</evidence>